<evidence type="ECO:0000259" key="3">
    <source>
        <dbReference type="PROSITE" id="PS50110"/>
    </source>
</evidence>
<evidence type="ECO:0000313" key="5">
    <source>
        <dbReference type="Proteomes" id="UP000320390"/>
    </source>
</evidence>
<sequence length="122" mass="13228">MKAIVTDDSKATRMILAKLLTDFGFDVQTAEDGPKLLEMLTDAACDLCLVDWNMPGMNGTQVIRTLQAHPDWKLIPAIIVTDETKKERIASALEAGAIGYLPKPFEKNALAEILQSAGVGMP</sequence>
<evidence type="ECO:0000256" key="2">
    <source>
        <dbReference type="PROSITE-ProRule" id="PRU00169"/>
    </source>
</evidence>
<evidence type="ECO:0000256" key="1">
    <source>
        <dbReference type="ARBA" id="ARBA00022553"/>
    </source>
</evidence>
<dbReference type="GO" id="GO:0000160">
    <property type="term" value="P:phosphorelay signal transduction system"/>
    <property type="evidence" value="ECO:0007669"/>
    <property type="project" value="InterPro"/>
</dbReference>
<dbReference type="EMBL" id="CP036434">
    <property type="protein sequence ID" value="QDV09945.1"/>
    <property type="molecule type" value="Genomic_DNA"/>
</dbReference>
<evidence type="ECO:0000313" key="4">
    <source>
        <dbReference type="EMBL" id="QDV09945.1"/>
    </source>
</evidence>
<dbReference type="Gene3D" id="3.40.50.2300">
    <property type="match status" value="1"/>
</dbReference>
<dbReference type="AlphaFoldDB" id="A0A518F0T3"/>
<dbReference type="RefSeq" id="WP_145205246.1">
    <property type="nucleotide sequence ID" value="NZ_CP036434.1"/>
</dbReference>
<gene>
    <name evidence="4" type="primary">cheY_2</name>
    <name evidence="4" type="ORF">Poly30_55060</name>
</gene>
<dbReference type="InterPro" id="IPR011006">
    <property type="entry name" value="CheY-like_superfamily"/>
</dbReference>
<accession>A0A518F0T3</accession>
<proteinExistence type="predicted"/>
<dbReference type="InterPro" id="IPR001789">
    <property type="entry name" value="Sig_transdc_resp-reg_receiver"/>
</dbReference>
<organism evidence="4 5">
    <name type="scientific">Saltatorellus ferox</name>
    <dbReference type="NCBI Taxonomy" id="2528018"/>
    <lineage>
        <taxon>Bacteria</taxon>
        <taxon>Pseudomonadati</taxon>
        <taxon>Planctomycetota</taxon>
        <taxon>Planctomycetia</taxon>
        <taxon>Planctomycetia incertae sedis</taxon>
        <taxon>Saltatorellus</taxon>
    </lineage>
</organism>
<dbReference type="PANTHER" id="PTHR44591:SF3">
    <property type="entry name" value="RESPONSE REGULATORY DOMAIN-CONTAINING PROTEIN"/>
    <property type="match status" value="1"/>
</dbReference>
<dbReference type="Pfam" id="PF00072">
    <property type="entry name" value="Response_reg"/>
    <property type="match status" value="1"/>
</dbReference>
<dbReference type="PROSITE" id="PS50110">
    <property type="entry name" value="RESPONSE_REGULATORY"/>
    <property type="match status" value="1"/>
</dbReference>
<dbReference type="SUPFAM" id="SSF52172">
    <property type="entry name" value="CheY-like"/>
    <property type="match status" value="1"/>
</dbReference>
<feature type="modified residue" description="4-aspartylphosphate" evidence="2">
    <location>
        <position position="51"/>
    </location>
</feature>
<dbReference type="InterPro" id="IPR050595">
    <property type="entry name" value="Bact_response_regulator"/>
</dbReference>
<protein>
    <submittedName>
        <fullName evidence="4">Chemotaxis protein CheY</fullName>
    </submittedName>
</protein>
<keyword evidence="1 2" id="KW-0597">Phosphoprotein</keyword>
<dbReference type="Proteomes" id="UP000320390">
    <property type="component" value="Chromosome"/>
</dbReference>
<name>A0A518F0T3_9BACT</name>
<reference evidence="4 5" key="1">
    <citation type="submission" date="2019-02" db="EMBL/GenBank/DDBJ databases">
        <title>Deep-cultivation of Planctomycetes and their phenomic and genomic characterization uncovers novel biology.</title>
        <authorList>
            <person name="Wiegand S."/>
            <person name="Jogler M."/>
            <person name="Boedeker C."/>
            <person name="Pinto D."/>
            <person name="Vollmers J."/>
            <person name="Rivas-Marin E."/>
            <person name="Kohn T."/>
            <person name="Peeters S.H."/>
            <person name="Heuer A."/>
            <person name="Rast P."/>
            <person name="Oberbeckmann S."/>
            <person name="Bunk B."/>
            <person name="Jeske O."/>
            <person name="Meyerdierks A."/>
            <person name="Storesund J.E."/>
            <person name="Kallscheuer N."/>
            <person name="Luecker S."/>
            <person name="Lage O.M."/>
            <person name="Pohl T."/>
            <person name="Merkel B.J."/>
            <person name="Hornburger P."/>
            <person name="Mueller R.-W."/>
            <person name="Bruemmer F."/>
            <person name="Labrenz M."/>
            <person name="Spormann A.M."/>
            <person name="Op den Camp H."/>
            <person name="Overmann J."/>
            <person name="Amann R."/>
            <person name="Jetten M.S.M."/>
            <person name="Mascher T."/>
            <person name="Medema M.H."/>
            <person name="Devos D.P."/>
            <person name="Kaster A.-K."/>
            <person name="Ovreas L."/>
            <person name="Rohde M."/>
            <person name="Galperin M.Y."/>
            <person name="Jogler C."/>
        </authorList>
    </citation>
    <scope>NUCLEOTIDE SEQUENCE [LARGE SCALE GENOMIC DNA]</scope>
    <source>
        <strain evidence="4 5">Poly30</strain>
    </source>
</reference>
<feature type="domain" description="Response regulatory" evidence="3">
    <location>
        <begin position="2"/>
        <end position="118"/>
    </location>
</feature>
<dbReference type="OrthoDB" id="9813953at2"/>
<dbReference type="SMART" id="SM00448">
    <property type="entry name" value="REC"/>
    <property type="match status" value="1"/>
</dbReference>
<dbReference type="PANTHER" id="PTHR44591">
    <property type="entry name" value="STRESS RESPONSE REGULATOR PROTEIN 1"/>
    <property type="match status" value="1"/>
</dbReference>
<keyword evidence="5" id="KW-1185">Reference proteome</keyword>